<organism evidence="1 2">
    <name type="scientific">Sphagnurus paluster</name>
    <dbReference type="NCBI Taxonomy" id="117069"/>
    <lineage>
        <taxon>Eukaryota</taxon>
        <taxon>Fungi</taxon>
        <taxon>Dikarya</taxon>
        <taxon>Basidiomycota</taxon>
        <taxon>Agaricomycotina</taxon>
        <taxon>Agaricomycetes</taxon>
        <taxon>Agaricomycetidae</taxon>
        <taxon>Agaricales</taxon>
        <taxon>Tricholomatineae</taxon>
        <taxon>Lyophyllaceae</taxon>
        <taxon>Sphagnurus</taxon>
    </lineage>
</organism>
<sequence>MDTKIPQGCLVHLPCNGHNLLKTSIFPFKQLTHIEVKSYITAPFCESIMLQFPALQDASFSIGVVLEQPNSYDYRPAPIILPHLLAFKLEFVYASCQKFDTLDLARGRMSTLMSNIDFPALGTLMWGAQNLSTPLPLSILIEHESHTLKNLRSLVLMRVLFDTPAELTALLGACPALESFALFPATSSVTPISVLRVCTAAPLPNLRDLAVAFYTPTVREIEIITQAFPVLLHGLRDSNSSHPKKGVDFTLYFRHDNRSEAQEKEADKVIDILFNQLLMNYGEAEDDNELSFELTVETLTERIGDQEGFGWPAQFGNELTGHKE</sequence>
<reference evidence="1" key="1">
    <citation type="submission" date="2021-02" db="EMBL/GenBank/DDBJ databases">
        <authorList>
            <person name="Nieuwenhuis M."/>
            <person name="Van De Peppel L.J.J."/>
        </authorList>
    </citation>
    <scope>NUCLEOTIDE SEQUENCE</scope>
    <source>
        <strain evidence="1">D49</strain>
    </source>
</reference>
<protein>
    <recommendedName>
        <fullName evidence="3">F-box protein</fullName>
    </recommendedName>
</protein>
<dbReference type="EMBL" id="JABCKI010000248">
    <property type="protein sequence ID" value="KAG5651401.1"/>
    <property type="molecule type" value="Genomic_DNA"/>
</dbReference>
<dbReference type="Proteomes" id="UP000717328">
    <property type="component" value="Unassembled WGS sequence"/>
</dbReference>
<evidence type="ECO:0000313" key="1">
    <source>
        <dbReference type="EMBL" id="KAG5651401.1"/>
    </source>
</evidence>
<gene>
    <name evidence="1" type="ORF">H0H81_008759</name>
</gene>
<keyword evidence="2" id="KW-1185">Reference proteome</keyword>
<name>A0A9P7KGE2_9AGAR</name>
<comment type="caution">
    <text evidence="1">The sequence shown here is derived from an EMBL/GenBank/DDBJ whole genome shotgun (WGS) entry which is preliminary data.</text>
</comment>
<reference evidence="1" key="2">
    <citation type="submission" date="2021-10" db="EMBL/GenBank/DDBJ databases">
        <title>Phylogenomics reveals ancestral predisposition of the termite-cultivated fungus Termitomyces towards a domesticated lifestyle.</title>
        <authorList>
            <person name="Auxier B."/>
            <person name="Grum-Grzhimaylo A."/>
            <person name="Cardenas M.E."/>
            <person name="Lodge J.D."/>
            <person name="Laessoe T."/>
            <person name="Pedersen O."/>
            <person name="Smith M.E."/>
            <person name="Kuyper T.W."/>
            <person name="Franco-Molano E.A."/>
            <person name="Baroni T.J."/>
            <person name="Aanen D.K."/>
        </authorList>
    </citation>
    <scope>NUCLEOTIDE SEQUENCE</scope>
    <source>
        <strain evidence="1">D49</strain>
    </source>
</reference>
<evidence type="ECO:0008006" key="3">
    <source>
        <dbReference type="Google" id="ProtNLM"/>
    </source>
</evidence>
<accession>A0A9P7KGE2</accession>
<proteinExistence type="predicted"/>
<evidence type="ECO:0000313" key="2">
    <source>
        <dbReference type="Proteomes" id="UP000717328"/>
    </source>
</evidence>
<dbReference type="AlphaFoldDB" id="A0A9P7KGE2"/>